<keyword evidence="3" id="KW-1185">Reference proteome</keyword>
<proteinExistence type="predicted"/>
<dbReference type="GeneID" id="63182526"/>
<sequence>MPRTGPSPSIPLLAGSLATVAAGVAVNTGFETSIRTLPALFLIALGVAGVTSTTRAYGRARLRHTATRWWLLAFATFVPYALATAPESDAAAAVGEAFAGPIVGLVLESLAGATVLCAVSTTVLYCVACYGLHPGRPTPEERVLVDGDD</sequence>
<keyword evidence="1" id="KW-0472">Membrane</keyword>
<reference evidence="2 3" key="1">
    <citation type="journal article" date="2006" name="Int. J. Syst. Evol. Microbiol.">
        <title>Haloterrigena longa sp. nov. and Haloterrigena limicola sp. nov., extremely halophilic archaea isolated from a salt lake.</title>
        <authorList>
            <person name="Cui H.L."/>
            <person name="Tohty D."/>
            <person name="Zhou P.J."/>
            <person name="Liu S.J."/>
        </authorList>
    </citation>
    <scope>NUCLEOTIDE SEQUENCE [LARGE SCALE GENOMIC DNA]</scope>
    <source>
        <strain evidence="2 3">ABH32</strain>
    </source>
</reference>
<name>A0A8A2UBZ1_9EURY</name>
<feature type="transmembrane region" description="Helical" evidence="1">
    <location>
        <begin position="105"/>
        <end position="132"/>
    </location>
</feature>
<evidence type="ECO:0000256" key="1">
    <source>
        <dbReference type="SAM" id="Phobius"/>
    </source>
</evidence>
<evidence type="ECO:0000313" key="3">
    <source>
        <dbReference type="Proteomes" id="UP000663191"/>
    </source>
</evidence>
<evidence type="ECO:0008006" key="4">
    <source>
        <dbReference type="Google" id="ProtNLM"/>
    </source>
</evidence>
<dbReference type="RefSeq" id="WP_207270860.1">
    <property type="nucleotide sequence ID" value="NZ_CP071463.1"/>
</dbReference>
<dbReference type="Proteomes" id="UP000663191">
    <property type="component" value="Chromosome"/>
</dbReference>
<accession>A0A8A2UBZ1</accession>
<feature type="transmembrane region" description="Helical" evidence="1">
    <location>
        <begin position="12"/>
        <end position="30"/>
    </location>
</feature>
<keyword evidence="1" id="KW-1133">Transmembrane helix</keyword>
<dbReference type="KEGG" id="hlo:J0X27_02240"/>
<organism evidence="2 3">
    <name type="scientific">Natrinema longum</name>
    <dbReference type="NCBI Taxonomy" id="370324"/>
    <lineage>
        <taxon>Archaea</taxon>
        <taxon>Methanobacteriati</taxon>
        <taxon>Methanobacteriota</taxon>
        <taxon>Stenosarchaea group</taxon>
        <taxon>Halobacteria</taxon>
        <taxon>Halobacteriales</taxon>
        <taxon>Natrialbaceae</taxon>
        <taxon>Natrinema</taxon>
    </lineage>
</organism>
<feature type="transmembrane region" description="Helical" evidence="1">
    <location>
        <begin position="36"/>
        <end position="57"/>
    </location>
</feature>
<dbReference type="AlphaFoldDB" id="A0A8A2UBZ1"/>
<protein>
    <recommendedName>
        <fullName evidence="4">DUF1467 domain-containing protein</fullName>
    </recommendedName>
</protein>
<evidence type="ECO:0000313" key="2">
    <source>
        <dbReference type="EMBL" id="QSW85685.1"/>
    </source>
</evidence>
<dbReference type="EMBL" id="CP071463">
    <property type="protein sequence ID" value="QSW85685.1"/>
    <property type="molecule type" value="Genomic_DNA"/>
</dbReference>
<dbReference type="OrthoDB" id="169406at2157"/>
<keyword evidence="1" id="KW-0812">Transmembrane</keyword>
<gene>
    <name evidence="2" type="ORF">J0X27_02240</name>
</gene>
<feature type="transmembrane region" description="Helical" evidence="1">
    <location>
        <begin position="69"/>
        <end position="85"/>
    </location>
</feature>